<reference evidence="2" key="1">
    <citation type="submission" date="2020-11" db="EMBL/GenBank/DDBJ databases">
        <title>Gallus gallus (Chicken) genome, bGalGal1, GRCg7b, maternal haplotype autosomes + Z &amp; W.</title>
        <authorList>
            <person name="Warren W."/>
            <person name="Formenti G."/>
            <person name="Fedrigo O."/>
            <person name="Haase B."/>
            <person name="Mountcastle J."/>
            <person name="Balacco J."/>
            <person name="Tracey A."/>
            <person name="Schneider V."/>
            <person name="Okimoto R."/>
            <person name="Cheng H."/>
            <person name="Hawken R."/>
            <person name="Howe K."/>
            <person name="Jarvis E.D."/>
        </authorList>
    </citation>
    <scope>NUCLEOTIDE SEQUENCE [LARGE SCALE GENOMIC DNA]</scope>
    <source>
        <strain evidence="2">Broiler</strain>
    </source>
</reference>
<feature type="compositionally biased region" description="Gly residues" evidence="1">
    <location>
        <begin position="1"/>
        <end position="18"/>
    </location>
</feature>
<evidence type="ECO:0000313" key="3">
    <source>
        <dbReference type="Proteomes" id="UP000000539"/>
    </source>
</evidence>
<dbReference type="AlphaFoldDB" id="A0A8V1AE70"/>
<organism evidence="2 3">
    <name type="scientific">Gallus gallus</name>
    <name type="common">Chicken</name>
    <dbReference type="NCBI Taxonomy" id="9031"/>
    <lineage>
        <taxon>Eukaryota</taxon>
        <taxon>Metazoa</taxon>
        <taxon>Chordata</taxon>
        <taxon>Craniata</taxon>
        <taxon>Vertebrata</taxon>
        <taxon>Euteleostomi</taxon>
        <taxon>Archelosauria</taxon>
        <taxon>Archosauria</taxon>
        <taxon>Dinosauria</taxon>
        <taxon>Saurischia</taxon>
        <taxon>Theropoda</taxon>
        <taxon>Coelurosauria</taxon>
        <taxon>Aves</taxon>
        <taxon>Neognathae</taxon>
        <taxon>Galloanserae</taxon>
        <taxon>Galliformes</taxon>
        <taxon>Phasianidae</taxon>
        <taxon>Phasianinae</taxon>
        <taxon>Gallus</taxon>
    </lineage>
</organism>
<evidence type="ECO:0000256" key="1">
    <source>
        <dbReference type="SAM" id="MobiDB-lite"/>
    </source>
</evidence>
<evidence type="ECO:0000313" key="2">
    <source>
        <dbReference type="Ensembl" id="ENSGALP00010044311.1"/>
    </source>
</evidence>
<name>A0A8V1AE70_CHICK</name>
<dbReference type="GeneTree" id="ENSGT01130000282337"/>
<dbReference type="Proteomes" id="UP000000539">
    <property type="component" value="Chromosome 19"/>
</dbReference>
<accession>A0A8V1AE70</accession>
<keyword evidence="3" id="KW-1185">Reference proteome</keyword>
<proteinExistence type="predicted"/>
<sequence>GGGGEWGRGGTNAWGGQGEPRSDRWAVGGEQGALGRHHFVAAGDDRGILGAAGSQPKGQDCRCVSESVASKLDQRFPFAVLKRIPGLKYIPGSSAERRATESSKITPLPGTYPTQRYYCSSPPTLPASQMQHLGVQSQRFQDSCTPGFGHALGHVGSQHSYARYSLASSPSQARGASADCCIQSHTGALPGQCCQTGKFSVPQQVCLSGAQAPVDLDLLTGVKQASGDPEASAAPVPAEFSKVQVY</sequence>
<reference evidence="2" key="2">
    <citation type="submission" date="2025-08" db="UniProtKB">
        <authorList>
            <consortium name="Ensembl"/>
        </authorList>
    </citation>
    <scope>IDENTIFICATION</scope>
    <source>
        <strain evidence="2">broiler</strain>
    </source>
</reference>
<feature type="region of interest" description="Disordered" evidence="1">
    <location>
        <begin position="1"/>
        <end position="30"/>
    </location>
</feature>
<reference evidence="2" key="3">
    <citation type="submission" date="2025-09" db="UniProtKB">
        <authorList>
            <consortium name="Ensembl"/>
        </authorList>
    </citation>
    <scope>IDENTIFICATION</scope>
    <source>
        <strain evidence="2">broiler</strain>
    </source>
</reference>
<protein>
    <submittedName>
        <fullName evidence="2">Uncharacterized protein</fullName>
    </submittedName>
</protein>
<dbReference type="Ensembl" id="ENSGALT00010071621.1">
    <property type="protein sequence ID" value="ENSGALP00010044311.1"/>
    <property type="gene ID" value="ENSGALG00010029619.1"/>
</dbReference>